<keyword evidence="1" id="KW-0812">Transmembrane</keyword>
<feature type="transmembrane region" description="Helical" evidence="1">
    <location>
        <begin position="347"/>
        <end position="372"/>
    </location>
</feature>
<keyword evidence="1" id="KW-1133">Transmembrane helix</keyword>
<name>A0A6F8VAI1_9PROT</name>
<organism evidence="2 3">
    <name type="scientific">Sulfurimicrobium lacus</name>
    <dbReference type="NCBI Taxonomy" id="2715678"/>
    <lineage>
        <taxon>Bacteria</taxon>
        <taxon>Pseudomonadati</taxon>
        <taxon>Pseudomonadota</taxon>
        <taxon>Betaproteobacteria</taxon>
        <taxon>Nitrosomonadales</taxon>
        <taxon>Sulfuricellaceae</taxon>
        <taxon>Sulfurimicrobium</taxon>
    </lineage>
</organism>
<feature type="transmembrane region" description="Helical" evidence="1">
    <location>
        <begin position="38"/>
        <end position="66"/>
    </location>
</feature>
<keyword evidence="3" id="KW-1185">Reference proteome</keyword>
<keyword evidence="1" id="KW-0472">Membrane</keyword>
<dbReference type="AlphaFoldDB" id="A0A6F8VAI1"/>
<dbReference type="KEGG" id="slac:SKTS_06510"/>
<dbReference type="RefSeq" id="WP_173060318.1">
    <property type="nucleotide sequence ID" value="NZ_AP022853.1"/>
</dbReference>
<feature type="transmembrane region" description="Helical" evidence="1">
    <location>
        <begin position="147"/>
        <end position="176"/>
    </location>
</feature>
<protein>
    <submittedName>
        <fullName evidence="2">Membrane protein</fullName>
    </submittedName>
</protein>
<evidence type="ECO:0000313" key="3">
    <source>
        <dbReference type="Proteomes" id="UP000502260"/>
    </source>
</evidence>
<evidence type="ECO:0000313" key="2">
    <source>
        <dbReference type="EMBL" id="BCB25765.1"/>
    </source>
</evidence>
<reference evidence="3" key="1">
    <citation type="submission" date="2020-03" db="EMBL/GenBank/DDBJ databases">
        <title>Complete genome sequence of sulfur-oxidizing bacterium skT11.</title>
        <authorList>
            <person name="Kanda M."/>
            <person name="Kojima H."/>
            <person name="Fukui M."/>
        </authorList>
    </citation>
    <scope>NUCLEOTIDE SEQUENCE [LARGE SCALE GENOMIC DNA]</scope>
    <source>
        <strain evidence="3">skT11</strain>
    </source>
</reference>
<proteinExistence type="predicted"/>
<sequence length="503" mass="55475">MALENFAIEARRRSGWEALDLGLVMLRQWRGPVYRAWFATWGLFALALSPLLWWSPVWFGVLVWWLKPLFDRVLLKVYAEATFGAAPTVKEVWRALPGLIRRSGMFAGLTWGRINTARSFLLPIVQLEGQRGREGRARRKLLSRRSLGYAVWLTLACVHFVVFLELSGLLLVEILLPSEAPDLFEWGAYFKGEQSRWAIVFANLAWLAAESMVEPYYVAAGFSLYLARRSELEGWDIEVAFRRLSLRKAAEHAAPLLRVLVAGLFGLLLATAAPQAGWAGEAVKCAPAAPAPSAKATPARETLRKVLQDPVFGCSVPDTKWERRSTDDPKPSPLPAWLRMLGEFGKVLARLLQGAVYVVGAGLIIFLAVLLYRRRNDWLGGPRAAALPETLFGLDVRPESLPADVGAAARALLAGGDVAGSLSLLYRVALSSLLHRRHIDFRSGDTEADCLARTRSKVATGAYAYFSRLLDAWKLTAYAHQPPAAAEIGALCDDWATHFGAGA</sequence>
<dbReference type="EMBL" id="AP022853">
    <property type="protein sequence ID" value="BCB25765.1"/>
    <property type="molecule type" value="Genomic_DNA"/>
</dbReference>
<gene>
    <name evidence="2" type="ORF">SKTS_06510</name>
</gene>
<feature type="transmembrane region" description="Helical" evidence="1">
    <location>
        <begin position="196"/>
        <end position="219"/>
    </location>
</feature>
<accession>A0A6F8VAI1</accession>
<dbReference type="Proteomes" id="UP000502260">
    <property type="component" value="Chromosome"/>
</dbReference>
<evidence type="ECO:0000256" key="1">
    <source>
        <dbReference type="SAM" id="Phobius"/>
    </source>
</evidence>
<feature type="transmembrane region" description="Helical" evidence="1">
    <location>
        <begin position="253"/>
        <end position="273"/>
    </location>
</feature>